<dbReference type="Pfam" id="PF03732">
    <property type="entry name" value="Retrotrans_gag"/>
    <property type="match status" value="1"/>
</dbReference>
<feature type="compositionally biased region" description="Basic and acidic residues" evidence="1">
    <location>
        <begin position="273"/>
        <end position="287"/>
    </location>
</feature>
<gene>
    <name evidence="3" type="ORF">RND81_03G056500</name>
</gene>
<keyword evidence="4" id="KW-1185">Reference proteome</keyword>
<sequence>MSGDVDSSKGDGSSTTVQDQLDELKQGMAELRYMMKNMAENVPKKHGRTRGSSSSRSRGSDSEKDDASSTKENGAKHDDDRGLKLDIPDFDGELDPEKFLDWIRQAERVFEYKEYDEHKQFKVAILKLTKYASLWYENLKKQRKRDKKGKLDTWAKLKKHLMRRFLPKDFEQENYLKLQALTQDNMSVAEYIKEFEKMTIVCDLEEKEELKIARFIKGLIPSIANRVEVQIYNGFDEVCRLAQKFEKHDKAKKAYSKEYSRSSNSYSKPATSKSKEVLKEDGKDKGKGIAVEPKANSMRRCFKCQGYGYIANECPQKRALTARELSSMVPEFVAPEHGASLSDIEESEGEGVTYDVDPLSGEECLVIRNLHVETSPVEAEQREQIFQTRCKVHNKICNLIIDSGSCTNVVSKELVDELKLQTKNHGKPYKLHWLNGDNGIQVK</sequence>
<protein>
    <recommendedName>
        <fullName evidence="2">Retrotransposon gag domain-containing protein</fullName>
    </recommendedName>
</protein>
<feature type="compositionally biased region" description="Low complexity" evidence="1">
    <location>
        <begin position="1"/>
        <end position="14"/>
    </location>
</feature>
<feature type="region of interest" description="Disordered" evidence="1">
    <location>
        <begin position="256"/>
        <end position="289"/>
    </location>
</feature>
<evidence type="ECO:0000313" key="3">
    <source>
        <dbReference type="EMBL" id="KAK9740732.1"/>
    </source>
</evidence>
<dbReference type="EMBL" id="JBDFQZ010000003">
    <property type="protein sequence ID" value="KAK9740732.1"/>
    <property type="molecule type" value="Genomic_DNA"/>
</dbReference>
<evidence type="ECO:0000259" key="2">
    <source>
        <dbReference type="Pfam" id="PF03732"/>
    </source>
</evidence>
<dbReference type="PANTHER" id="PTHR35046">
    <property type="entry name" value="ZINC KNUCKLE (CCHC-TYPE) FAMILY PROTEIN"/>
    <property type="match status" value="1"/>
</dbReference>
<dbReference type="CDD" id="cd00303">
    <property type="entry name" value="retropepsin_like"/>
    <property type="match status" value="1"/>
</dbReference>
<proteinExistence type="predicted"/>
<accession>A0AAW1M566</accession>
<dbReference type="InterPro" id="IPR021109">
    <property type="entry name" value="Peptidase_aspartic_dom_sf"/>
</dbReference>
<dbReference type="PANTHER" id="PTHR35046:SF26">
    <property type="entry name" value="RNA-DIRECTED DNA POLYMERASE"/>
    <property type="match status" value="1"/>
</dbReference>
<feature type="compositionally biased region" description="Basic and acidic residues" evidence="1">
    <location>
        <begin position="58"/>
        <end position="84"/>
    </location>
</feature>
<dbReference type="InterPro" id="IPR005162">
    <property type="entry name" value="Retrotrans_gag_dom"/>
</dbReference>
<dbReference type="Proteomes" id="UP001443914">
    <property type="component" value="Unassembled WGS sequence"/>
</dbReference>
<evidence type="ECO:0000256" key="1">
    <source>
        <dbReference type="SAM" id="MobiDB-lite"/>
    </source>
</evidence>
<feature type="domain" description="Retrotransposon gag" evidence="2">
    <location>
        <begin position="123"/>
        <end position="219"/>
    </location>
</feature>
<feature type="region of interest" description="Disordered" evidence="1">
    <location>
        <begin position="1"/>
        <end position="84"/>
    </location>
</feature>
<dbReference type="Gene3D" id="2.40.70.10">
    <property type="entry name" value="Acid Proteases"/>
    <property type="match status" value="1"/>
</dbReference>
<organism evidence="3 4">
    <name type="scientific">Saponaria officinalis</name>
    <name type="common">Common soapwort</name>
    <name type="synonym">Lychnis saponaria</name>
    <dbReference type="NCBI Taxonomy" id="3572"/>
    <lineage>
        <taxon>Eukaryota</taxon>
        <taxon>Viridiplantae</taxon>
        <taxon>Streptophyta</taxon>
        <taxon>Embryophyta</taxon>
        <taxon>Tracheophyta</taxon>
        <taxon>Spermatophyta</taxon>
        <taxon>Magnoliopsida</taxon>
        <taxon>eudicotyledons</taxon>
        <taxon>Gunneridae</taxon>
        <taxon>Pentapetalae</taxon>
        <taxon>Caryophyllales</taxon>
        <taxon>Caryophyllaceae</taxon>
        <taxon>Caryophylleae</taxon>
        <taxon>Saponaria</taxon>
    </lineage>
</organism>
<name>A0AAW1M566_SAPOF</name>
<evidence type="ECO:0000313" key="4">
    <source>
        <dbReference type="Proteomes" id="UP001443914"/>
    </source>
</evidence>
<reference evidence="3" key="1">
    <citation type="submission" date="2024-03" db="EMBL/GenBank/DDBJ databases">
        <title>WGS assembly of Saponaria officinalis var. Norfolk2.</title>
        <authorList>
            <person name="Jenkins J."/>
            <person name="Shu S."/>
            <person name="Grimwood J."/>
            <person name="Barry K."/>
            <person name="Goodstein D."/>
            <person name="Schmutz J."/>
            <person name="Leebens-Mack J."/>
            <person name="Osbourn A."/>
        </authorList>
    </citation>
    <scope>NUCLEOTIDE SEQUENCE [LARGE SCALE GENOMIC DNA]</scope>
    <source>
        <strain evidence="3">JIC</strain>
    </source>
</reference>
<dbReference type="AlphaFoldDB" id="A0AAW1M566"/>
<comment type="caution">
    <text evidence="3">The sequence shown here is derived from an EMBL/GenBank/DDBJ whole genome shotgun (WGS) entry which is preliminary data.</text>
</comment>